<gene>
    <name evidence="2" type="ORF">D0435_02070</name>
</gene>
<accession>A0A845QH72</accession>
<comment type="caution">
    <text evidence="2">The sequence shown here is derived from an EMBL/GenBank/DDBJ whole genome shotgun (WGS) entry which is preliminary data.</text>
</comment>
<organism evidence="2 3">
    <name type="scientific">Anaerotruncus colihominis</name>
    <dbReference type="NCBI Taxonomy" id="169435"/>
    <lineage>
        <taxon>Bacteria</taxon>
        <taxon>Bacillati</taxon>
        <taxon>Bacillota</taxon>
        <taxon>Clostridia</taxon>
        <taxon>Eubacteriales</taxon>
        <taxon>Oscillospiraceae</taxon>
        <taxon>Anaerotruncus</taxon>
    </lineage>
</organism>
<evidence type="ECO:0000256" key="1">
    <source>
        <dbReference type="SAM" id="Phobius"/>
    </source>
</evidence>
<dbReference type="AlphaFoldDB" id="A0A845QH72"/>
<keyword evidence="3" id="KW-1185">Reference proteome</keyword>
<name>A0A845QH72_9FIRM</name>
<dbReference type="Pfam" id="PF18960">
    <property type="entry name" value="DUF5702"/>
    <property type="match status" value="1"/>
</dbReference>
<keyword evidence="1" id="KW-0812">Transmembrane</keyword>
<sequence>MFSNKRGSVTVFICVFFVSLVMMIFTFTGVSKEKAVAGSTKALCSLWADSVLAEYDLNLQKRYQIFGFYGYPAEIKEKLTFYAKDSFDRKKYIDYQIKNCSLYDYCLINTGVMEKQLEAAGKLAFTEKFQKPEKTITPVLGYTGPAAASVIFDDLPSEGSKKGYSLSAVKNLLEGASSIGTALEKTGKNWWINQYIFAYFKDASDDKDLGETYFSGEIEYIICGKKSDSANKSTLKRRIVALREMMNLAYLLKDPVKSNEALLAAEILTPGPAALVTQKALLSAWALAESYNDYQLLIHGKRVPVVKSEQTFAVDIKSVIENQSEGYIDTGSDVGETYADYLRLFTYTMDSQVRMLRVMDLIQINMRRFYYEGFLLREYNAGLSFVMTVNGKDYETERSYEREEKK</sequence>
<keyword evidence="1" id="KW-0472">Membrane</keyword>
<proteinExistence type="predicted"/>
<evidence type="ECO:0000313" key="2">
    <source>
        <dbReference type="EMBL" id="NBH60461.1"/>
    </source>
</evidence>
<dbReference type="InterPro" id="IPR043756">
    <property type="entry name" value="DUF5702"/>
</dbReference>
<feature type="transmembrane region" description="Helical" evidence="1">
    <location>
        <begin position="7"/>
        <end position="27"/>
    </location>
</feature>
<protein>
    <submittedName>
        <fullName evidence="2">Uncharacterized protein</fullName>
    </submittedName>
</protein>
<reference evidence="2 3" key="1">
    <citation type="submission" date="2018-08" db="EMBL/GenBank/DDBJ databases">
        <title>Murine metabolic-syndrome-specific gut microbial biobank.</title>
        <authorList>
            <person name="Liu C."/>
        </authorList>
    </citation>
    <scope>NUCLEOTIDE SEQUENCE [LARGE SCALE GENOMIC DNA]</scope>
    <source>
        <strain evidence="2 3">28</strain>
    </source>
</reference>
<dbReference type="EMBL" id="QXWK01000002">
    <property type="protein sequence ID" value="NBH60461.1"/>
    <property type="molecule type" value="Genomic_DNA"/>
</dbReference>
<evidence type="ECO:0000313" key="3">
    <source>
        <dbReference type="Proteomes" id="UP000446866"/>
    </source>
</evidence>
<dbReference type="RefSeq" id="WP_160200764.1">
    <property type="nucleotide sequence ID" value="NZ_QXWK01000002.1"/>
</dbReference>
<keyword evidence="1" id="KW-1133">Transmembrane helix</keyword>
<dbReference type="Proteomes" id="UP000446866">
    <property type="component" value="Unassembled WGS sequence"/>
</dbReference>